<evidence type="ECO:0000313" key="1">
    <source>
        <dbReference type="EMBL" id="THV16147.1"/>
    </source>
</evidence>
<dbReference type="Pfam" id="PF08843">
    <property type="entry name" value="AbiEii"/>
    <property type="match status" value="1"/>
</dbReference>
<dbReference type="RefSeq" id="WP_136562242.1">
    <property type="nucleotide sequence ID" value="NZ_BAABLS010000010.1"/>
</dbReference>
<comment type="caution">
    <text evidence="1">The sequence shown here is derived from an EMBL/GenBank/DDBJ whole genome shotgun (WGS) entry which is preliminary data.</text>
</comment>
<dbReference type="SUPFAM" id="SSF81301">
    <property type="entry name" value="Nucleotidyltransferase"/>
    <property type="match status" value="1"/>
</dbReference>
<protein>
    <submittedName>
        <fullName evidence="1">Nucleotidyl transferase AbiEii/AbiGii toxin family protein</fullName>
    </submittedName>
</protein>
<dbReference type="GO" id="GO:0016740">
    <property type="term" value="F:transferase activity"/>
    <property type="evidence" value="ECO:0007669"/>
    <property type="project" value="UniProtKB-KW"/>
</dbReference>
<dbReference type="InterPro" id="IPR014942">
    <property type="entry name" value="AbiEii"/>
</dbReference>
<accession>A0A4S8NHB3</accession>
<organism evidence="1 2">
    <name type="scientific">Nocardioides caeni</name>
    <dbReference type="NCBI Taxonomy" id="574700"/>
    <lineage>
        <taxon>Bacteria</taxon>
        <taxon>Bacillati</taxon>
        <taxon>Actinomycetota</taxon>
        <taxon>Actinomycetes</taxon>
        <taxon>Propionibacteriales</taxon>
        <taxon>Nocardioidaceae</taxon>
        <taxon>Nocardioides</taxon>
    </lineage>
</organism>
<keyword evidence="2" id="KW-1185">Reference proteome</keyword>
<proteinExistence type="predicted"/>
<name>A0A4S8NHB3_9ACTN</name>
<dbReference type="EMBL" id="STGW01000003">
    <property type="protein sequence ID" value="THV16147.1"/>
    <property type="molecule type" value="Genomic_DNA"/>
</dbReference>
<reference evidence="1 2" key="1">
    <citation type="journal article" date="2009" name="Int. J. Syst. Evol. Microbiol.">
        <title>Nocardioides caeni sp. nov., isolated from wastewater.</title>
        <authorList>
            <person name="Yoon J.H."/>
            <person name="Kang S.J."/>
            <person name="Park S."/>
            <person name="Kim W."/>
            <person name="Oh T.K."/>
        </authorList>
    </citation>
    <scope>NUCLEOTIDE SEQUENCE [LARGE SCALE GENOMIC DNA]</scope>
    <source>
        <strain evidence="1 2">DSM 23134</strain>
    </source>
</reference>
<keyword evidence="1" id="KW-0808">Transferase</keyword>
<evidence type="ECO:0000313" key="2">
    <source>
        <dbReference type="Proteomes" id="UP000307087"/>
    </source>
</evidence>
<sequence length="207" mass="23169">MIPEDPLVVPRRCVALVLGWEDVGIRATVGGALALGYHVHEPRATRDIDLNVALDKSAALPALRTLPEGPQWDEEDLAAIERDGQVRLWWPVPGQQRMPLDLFFAEHQFHRVATDRALWVPMLDAEVPILSATDLTVFKALFDRPKDWVDIGEMVSYGPPSLDLENAAHWVSAIVGDSDVRVARLRDLAEHPPEPPAQFTWRDLPSQ</sequence>
<dbReference type="InterPro" id="IPR043519">
    <property type="entry name" value="NT_sf"/>
</dbReference>
<dbReference type="Proteomes" id="UP000307087">
    <property type="component" value="Unassembled WGS sequence"/>
</dbReference>
<dbReference type="AlphaFoldDB" id="A0A4S8NHB3"/>
<dbReference type="OrthoDB" id="5191609at2"/>
<gene>
    <name evidence="1" type="ORF">E9934_07435</name>
</gene>